<sequence length="481" mass="50312">MPRLDGLSATTQIRQFDAMTPIISMTSNTTANDVMTYFANGMNDILPKPFSKASLLSMLEKHCQPLRYLKLGSNLLEVTSNGSSSVSGVSGGSQEGRLMLPHRPHGDGSNANVLSGFTLAGLHGHADGLHMIHNSKANGGNNAGLVGQQDSLGLGLQIGLGGMLILNGVDASLNGGMDDHSSASSGSKPGTSAAGDGSGDMSFSQQHLSTAAGMKHTLSLDGSEADNGTSSGFNSMSSMNYGNLMEDEGSLSPDHSSSQQMNGVVPNLSQQQQQQAHLVTPSNSHPQSIHSHMHPAAGMNGNLPTSPSSGGSHTTISTSMPPTSGAFGSMMGANNEILYSSAPNNGAMMTPFPTGLENPAAFAPQAHPQHHGHPQPHPQSQQPHHHHHHHAAQGPMLTHHHGHPQQHLQHPQMHPQQQPMLQPQGSITLLSIRGDVGMFGLMQRGHDGMGGGLGMTMGAMDGMDVQAGGRRKRPKIEEVIE</sequence>
<organism evidence="6 7">
    <name type="scientific">Lunasporangiospora selenospora</name>
    <dbReference type="NCBI Taxonomy" id="979761"/>
    <lineage>
        <taxon>Eukaryota</taxon>
        <taxon>Fungi</taxon>
        <taxon>Fungi incertae sedis</taxon>
        <taxon>Mucoromycota</taxon>
        <taxon>Mortierellomycotina</taxon>
        <taxon>Mortierellomycetes</taxon>
        <taxon>Mortierellales</taxon>
        <taxon>Mortierellaceae</taxon>
        <taxon>Lunasporangiospora</taxon>
    </lineage>
</organism>
<keyword evidence="6" id="KW-0808">Transferase</keyword>
<protein>
    <submittedName>
        <fullName evidence="6">Kinase-regulated stress-responsive transcription factor skn7</fullName>
    </submittedName>
</protein>
<proteinExistence type="predicted"/>
<feature type="compositionally biased region" description="Low complexity" evidence="4">
    <location>
        <begin position="405"/>
        <end position="420"/>
    </location>
</feature>
<accession>A0A9P6K989</accession>
<evidence type="ECO:0000256" key="2">
    <source>
        <dbReference type="ARBA" id="ARBA00023012"/>
    </source>
</evidence>
<evidence type="ECO:0000256" key="3">
    <source>
        <dbReference type="PROSITE-ProRule" id="PRU00169"/>
    </source>
</evidence>
<evidence type="ECO:0000256" key="4">
    <source>
        <dbReference type="SAM" id="MobiDB-lite"/>
    </source>
</evidence>
<feature type="compositionally biased region" description="Polar residues" evidence="4">
    <location>
        <begin position="276"/>
        <end position="290"/>
    </location>
</feature>
<evidence type="ECO:0000313" key="6">
    <source>
        <dbReference type="EMBL" id="KAF9574958.1"/>
    </source>
</evidence>
<feature type="compositionally biased region" description="Low complexity" evidence="4">
    <location>
        <begin position="182"/>
        <end position="195"/>
    </location>
</feature>
<dbReference type="Gene3D" id="3.40.50.2300">
    <property type="match status" value="1"/>
</dbReference>
<feature type="domain" description="Response regulatory" evidence="5">
    <location>
        <begin position="1"/>
        <end position="63"/>
    </location>
</feature>
<dbReference type="EMBL" id="JAABOA010005648">
    <property type="protein sequence ID" value="KAF9574958.1"/>
    <property type="molecule type" value="Genomic_DNA"/>
</dbReference>
<dbReference type="SUPFAM" id="SSF52172">
    <property type="entry name" value="CheY-like"/>
    <property type="match status" value="1"/>
</dbReference>
<dbReference type="Pfam" id="PF00072">
    <property type="entry name" value="Response_reg"/>
    <property type="match status" value="1"/>
</dbReference>
<evidence type="ECO:0000313" key="7">
    <source>
        <dbReference type="Proteomes" id="UP000780801"/>
    </source>
</evidence>
<evidence type="ECO:0000256" key="1">
    <source>
        <dbReference type="ARBA" id="ARBA00022553"/>
    </source>
</evidence>
<name>A0A9P6K989_9FUNG</name>
<dbReference type="PANTHER" id="PTHR45339">
    <property type="entry name" value="HYBRID SIGNAL TRANSDUCTION HISTIDINE KINASE J"/>
    <property type="match status" value="1"/>
</dbReference>
<dbReference type="InterPro" id="IPR011006">
    <property type="entry name" value="CheY-like_superfamily"/>
</dbReference>
<keyword evidence="2" id="KW-0902">Two-component regulatory system</keyword>
<feature type="region of interest" description="Disordered" evidence="4">
    <location>
        <begin position="350"/>
        <end position="420"/>
    </location>
</feature>
<feature type="region of interest" description="Disordered" evidence="4">
    <location>
        <begin position="177"/>
        <end position="204"/>
    </location>
</feature>
<feature type="region of interest" description="Disordered" evidence="4">
    <location>
        <begin position="219"/>
        <end position="328"/>
    </location>
</feature>
<feature type="compositionally biased region" description="Polar residues" evidence="4">
    <location>
        <begin position="226"/>
        <end position="241"/>
    </location>
</feature>
<gene>
    <name evidence="6" type="primary">SKN7_2</name>
    <name evidence="6" type="ORF">BGW38_008267</name>
</gene>
<dbReference type="PANTHER" id="PTHR45339:SF1">
    <property type="entry name" value="HYBRID SIGNAL TRANSDUCTION HISTIDINE KINASE J"/>
    <property type="match status" value="1"/>
</dbReference>
<keyword evidence="1" id="KW-0597">Phosphoprotein</keyword>
<feature type="compositionally biased region" description="Low complexity" evidence="4">
    <location>
        <begin position="304"/>
        <end position="319"/>
    </location>
</feature>
<dbReference type="GO" id="GO:0000160">
    <property type="term" value="P:phosphorelay signal transduction system"/>
    <property type="evidence" value="ECO:0007669"/>
    <property type="project" value="UniProtKB-KW"/>
</dbReference>
<dbReference type="Proteomes" id="UP000780801">
    <property type="component" value="Unassembled WGS sequence"/>
</dbReference>
<keyword evidence="6" id="KW-0418">Kinase</keyword>
<dbReference type="GO" id="GO:0016301">
    <property type="term" value="F:kinase activity"/>
    <property type="evidence" value="ECO:0007669"/>
    <property type="project" value="UniProtKB-KW"/>
</dbReference>
<feature type="compositionally biased region" description="Polar residues" evidence="4">
    <location>
        <begin position="253"/>
        <end position="262"/>
    </location>
</feature>
<dbReference type="AlphaFoldDB" id="A0A9P6K989"/>
<dbReference type="OrthoDB" id="60033at2759"/>
<comment type="caution">
    <text evidence="6">The sequence shown here is derived from an EMBL/GenBank/DDBJ whole genome shotgun (WGS) entry which is preliminary data.</text>
</comment>
<keyword evidence="7" id="KW-1185">Reference proteome</keyword>
<dbReference type="InterPro" id="IPR001789">
    <property type="entry name" value="Sig_transdc_resp-reg_receiver"/>
</dbReference>
<evidence type="ECO:0000259" key="5">
    <source>
        <dbReference type="PROSITE" id="PS50110"/>
    </source>
</evidence>
<reference evidence="6" key="1">
    <citation type="journal article" date="2020" name="Fungal Divers.">
        <title>Resolving the Mortierellaceae phylogeny through synthesis of multi-gene phylogenetics and phylogenomics.</title>
        <authorList>
            <person name="Vandepol N."/>
            <person name="Liber J."/>
            <person name="Desiro A."/>
            <person name="Na H."/>
            <person name="Kennedy M."/>
            <person name="Barry K."/>
            <person name="Grigoriev I.V."/>
            <person name="Miller A.N."/>
            <person name="O'Donnell K."/>
            <person name="Stajich J.E."/>
            <person name="Bonito G."/>
        </authorList>
    </citation>
    <scope>NUCLEOTIDE SEQUENCE</scope>
    <source>
        <strain evidence="6">KOD1015</strain>
    </source>
</reference>
<dbReference type="PROSITE" id="PS50110">
    <property type="entry name" value="RESPONSE_REGULATORY"/>
    <property type="match status" value="1"/>
</dbReference>
<comment type="caution">
    <text evidence="3">Lacks conserved residue(s) required for the propagation of feature annotation.</text>
</comment>